<dbReference type="VEuPathDB" id="FungiDB:PYU1_G008597"/>
<feature type="compositionally biased region" description="Basic and acidic residues" evidence="1">
    <location>
        <begin position="91"/>
        <end position="108"/>
    </location>
</feature>
<dbReference type="InParanoid" id="K3WUG7"/>
<dbReference type="HOGENOM" id="CLU_063361_0_0_1"/>
<feature type="region of interest" description="Disordered" evidence="1">
    <location>
        <begin position="1"/>
        <end position="108"/>
    </location>
</feature>
<evidence type="ECO:0000313" key="3">
    <source>
        <dbReference type="Proteomes" id="UP000019132"/>
    </source>
</evidence>
<dbReference type="AlphaFoldDB" id="K3WUG7"/>
<feature type="compositionally biased region" description="Acidic residues" evidence="1">
    <location>
        <begin position="341"/>
        <end position="352"/>
    </location>
</feature>
<accession>K3WUG7</accession>
<dbReference type="eggNOG" id="ENOG502S06B">
    <property type="taxonomic scope" value="Eukaryota"/>
</dbReference>
<protein>
    <submittedName>
        <fullName evidence="2">Uncharacterized protein</fullName>
    </submittedName>
</protein>
<proteinExistence type="predicted"/>
<dbReference type="EnsemblProtists" id="PYU1_T008614">
    <property type="protein sequence ID" value="PYU1_T008614"/>
    <property type="gene ID" value="PYU1_G008597"/>
</dbReference>
<dbReference type="EMBL" id="GL376613">
    <property type="status" value="NOT_ANNOTATED_CDS"/>
    <property type="molecule type" value="Genomic_DNA"/>
</dbReference>
<evidence type="ECO:0000313" key="2">
    <source>
        <dbReference type="EnsemblProtists" id="PYU1_T008614"/>
    </source>
</evidence>
<name>K3WUG7_GLOUD</name>
<reference evidence="2" key="3">
    <citation type="submission" date="2015-02" db="UniProtKB">
        <authorList>
            <consortium name="EnsemblProtists"/>
        </authorList>
    </citation>
    <scope>IDENTIFICATION</scope>
    <source>
        <strain evidence="2">DAOM BR144</strain>
    </source>
</reference>
<keyword evidence="3" id="KW-1185">Reference proteome</keyword>
<sequence>MDGELMHAQRAPEAVESVDLDTLLAAPSPSPQQQRRKKPKSKSEKSRFHWTAGDNQPIDLDAAIEADSGNGRKTPFRNNNANGRRAVPPPRRNDLRRKSTSNDDMDYHSYDDPGYMAADHNIELMHFDSDCILGSPLNSPSVIHARWGEPVDDPDEESVCTEFRPNPFKLGFCVNCQKQHDVTAGGDVVSEKNYKKIARPVVSKTAANALDNPAALENAPAPKESRESDVDLAALLAQRRDILLKLGKLEQEKAMRATTHIPKSSIKSTIDPPTRHTMFLSESGNNTSLANLRRMPSHGRPASGPQSLVVNRASSVALGVLSPRRMPSSMYSKSVSVGGYLDEDEPAQNDWL</sequence>
<reference evidence="3" key="2">
    <citation type="submission" date="2010-04" db="EMBL/GenBank/DDBJ databases">
        <authorList>
            <person name="Buell R."/>
            <person name="Hamilton J."/>
            <person name="Hostetler J."/>
        </authorList>
    </citation>
    <scope>NUCLEOTIDE SEQUENCE [LARGE SCALE GENOMIC DNA]</scope>
    <source>
        <strain evidence="3">DAOM:BR144</strain>
    </source>
</reference>
<organism evidence="2 3">
    <name type="scientific">Globisporangium ultimum (strain ATCC 200006 / CBS 805.95 / DAOM BR144)</name>
    <name type="common">Pythium ultimum</name>
    <dbReference type="NCBI Taxonomy" id="431595"/>
    <lineage>
        <taxon>Eukaryota</taxon>
        <taxon>Sar</taxon>
        <taxon>Stramenopiles</taxon>
        <taxon>Oomycota</taxon>
        <taxon>Peronosporomycetes</taxon>
        <taxon>Pythiales</taxon>
        <taxon>Pythiaceae</taxon>
        <taxon>Globisporangium</taxon>
    </lineage>
</organism>
<evidence type="ECO:0000256" key="1">
    <source>
        <dbReference type="SAM" id="MobiDB-lite"/>
    </source>
</evidence>
<reference evidence="3" key="1">
    <citation type="journal article" date="2010" name="Genome Biol.">
        <title>Genome sequence of the necrotrophic plant pathogen Pythium ultimum reveals original pathogenicity mechanisms and effector repertoire.</title>
        <authorList>
            <person name="Levesque C.A."/>
            <person name="Brouwer H."/>
            <person name="Cano L."/>
            <person name="Hamilton J.P."/>
            <person name="Holt C."/>
            <person name="Huitema E."/>
            <person name="Raffaele S."/>
            <person name="Robideau G.P."/>
            <person name="Thines M."/>
            <person name="Win J."/>
            <person name="Zerillo M.M."/>
            <person name="Beakes G.W."/>
            <person name="Boore J.L."/>
            <person name="Busam D."/>
            <person name="Dumas B."/>
            <person name="Ferriera S."/>
            <person name="Fuerstenberg S.I."/>
            <person name="Gachon C.M."/>
            <person name="Gaulin E."/>
            <person name="Govers F."/>
            <person name="Grenville-Briggs L."/>
            <person name="Horner N."/>
            <person name="Hostetler J."/>
            <person name="Jiang R.H."/>
            <person name="Johnson J."/>
            <person name="Krajaejun T."/>
            <person name="Lin H."/>
            <person name="Meijer H.J."/>
            <person name="Moore B."/>
            <person name="Morris P."/>
            <person name="Phuntmart V."/>
            <person name="Puiu D."/>
            <person name="Shetty J."/>
            <person name="Stajich J.E."/>
            <person name="Tripathy S."/>
            <person name="Wawra S."/>
            <person name="van West P."/>
            <person name="Whitty B.R."/>
            <person name="Coutinho P.M."/>
            <person name="Henrissat B."/>
            <person name="Martin F."/>
            <person name="Thomas P.D."/>
            <person name="Tyler B.M."/>
            <person name="De Vries R.P."/>
            <person name="Kamoun S."/>
            <person name="Yandell M."/>
            <person name="Tisserat N."/>
            <person name="Buell C.R."/>
        </authorList>
    </citation>
    <scope>NUCLEOTIDE SEQUENCE</scope>
    <source>
        <strain evidence="3">DAOM:BR144</strain>
    </source>
</reference>
<feature type="region of interest" description="Disordered" evidence="1">
    <location>
        <begin position="330"/>
        <end position="352"/>
    </location>
</feature>
<dbReference type="Proteomes" id="UP000019132">
    <property type="component" value="Unassembled WGS sequence"/>
</dbReference>